<dbReference type="InterPro" id="IPR013538">
    <property type="entry name" value="ASHA1/2-like_C"/>
</dbReference>
<evidence type="ECO:0000259" key="2">
    <source>
        <dbReference type="Pfam" id="PF08327"/>
    </source>
</evidence>
<proteinExistence type="inferred from homology"/>
<feature type="domain" description="Activator of Hsp90 ATPase homologue 1/2-like C-terminal" evidence="2">
    <location>
        <begin position="16"/>
        <end position="141"/>
    </location>
</feature>
<comment type="caution">
    <text evidence="3">The sequence shown here is derived from an EMBL/GenBank/DDBJ whole genome shotgun (WGS) entry which is preliminary data.</text>
</comment>
<protein>
    <submittedName>
        <fullName evidence="3">SRPBCC family protein</fullName>
    </submittedName>
</protein>
<gene>
    <name evidence="3" type="ORF">OV287_04550</name>
</gene>
<dbReference type="SUPFAM" id="SSF55961">
    <property type="entry name" value="Bet v1-like"/>
    <property type="match status" value="1"/>
</dbReference>
<name>A0ABT3ZXA9_9BACT</name>
<accession>A0ABT3ZXA9</accession>
<dbReference type="InterPro" id="IPR023393">
    <property type="entry name" value="START-like_dom_sf"/>
</dbReference>
<reference evidence="3 4" key="1">
    <citation type="submission" date="2022-11" db="EMBL/GenBank/DDBJ databases">
        <title>Minimal conservation of predation-associated metabolite biosynthetic gene clusters underscores biosynthetic potential of Myxococcota including descriptions for ten novel species: Archangium lansinium sp. nov., Myxococcus landrumus sp. nov., Nannocystis bai.</title>
        <authorList>
            <person name="Ahearne A."/>
            <person name="Stevens C."/>
            <person name="Phillips K."/>
        </authorList>
    </citation>
    <scope>NUCLEOTIDE SEQUENCE [LARGE SCALE GENOMIC DNA]</scope>
    <source>
        <strain evidence="3 4">MIWBW</strain>
    </source>
</reference>
<dbReference type="EMBL" id="JAPNKA010000001">
    <property type="protein sequence ID" value="MCY1073746.1"/>
    <property type="molecule type" value="Genomic_DNA"/>
</dbReference>
<evidence type="ECO:0000313" key="4">
    <source>
        <dbReference type="Proteomes" id="UP001207654"/>
    </source>
</evidence>
<dbReference type="CDD" id="cd08893">
    <property type="entry name" value="SRPBCC_CalC_Aha1-like_GntR-HTH"/>
    <property type="match status" value="1"/>
</dbReference>
<comment type="similarity">
    <text evidence="1">Belongs to the AHA1 family.</text>
</comment>
<dbReference type="Gene3D" id="3.30.530.20">
    <property type="match status" value="1"/>
</dbReference>
<evidence type="ECO:0000256" key="1">
    <source>
        <dbReference type="ARBA" id="ARBA00006817"/>
    </source>
</evidence>
<dbReference type="RefSeq" id="WP_267532741.1">
    <property type="nucleotide sequence ID" value="NZ_JAPNKA010000001.1"/>
</dbReference>
<evidence type="ECO:0000313" key="3">
    <source>
        <dbReference type="EMBL" id="MCY1073746.1"/>
    </source>
</evidence>
<dbReference type="Pfam" id="PF08327">
    <property type="entry name" value="AHSA1"/>
    <property type="match status" value="1"/>
</dbReference>
<keyword evidence="4" id="KW-1185">Reference proteome</keyword>
<dbReference type="Proteomes" id="UP001207654">
    <property type="component" value="Unassembled WGS sequence"/>
</dbReference>
<sequence length="155" mass="17282">MTTRKPQFVYVTYIQTTPEKVWAALQDPEMTKQYWGLHKNVSDWKVGSRWTHQDYETNAVRVTGQVLESEPPKKLVVSWGAPEGSPGAVEPPSKVTFLIEPFMGTVRLTVLHDELVEGGVTMKGITQGWPAILSSLKSLLETGQPLAMTTKRWGG</sequence>
<organism evidence="3 4">
    <name type="scientific">Archangium lansingense</name>
    <dbReference type="NCBI Taxonomy" id="2995310"/>
    <lineage>
        <taxon>Bacteria</taxon>
        <taxon>Pseudomonadati</taxon>
        <taxon>Myxococcota</taxon>
        <taxon>Myxococcia</taxon>
        <taxon>Myxococcales</taxon>
        <taxon>Cystobacterineae</taxon>
        <taxon>Archangiaceae</taxon>
        <taxon>Archangium</taxon>
    </lineage>
</organism>